<evidence type="ECO:0000313" key="2">
    <source>
        <dbReference type="EMBL" id="KAK4182281.1"/>
    </source>
</evidence>
<keyword evidence="3" id="KW-1185">Reference proteome</keyword>
<gene>
    <name evidence="2" type="ORF">QBC35DRAFT_457456</name>
</gene>
<name>A0AAN6WJ99_9PEZI</name>
<feature type="region of interest" description="Disordered" evidence="1">
    <location>
        <begin position="377"/>
        <end position="396"/>
    </location>
</feature>
<dbReference type="AlphaFoldDB" id="A0AAN6WJ99"/>
<reference evidence="2" key="2">
    <citation type="submission" date="2023-05" db="EMBL/GenBank/DDBJ databases">
        <authorList>
            <consortium name="Lawrence Berkeley National Laboratory"/>
            <person name="Steindorff A."/>
            <person name="Hensen N."/>
            <person name="Bonometti L."/>
            <person name="Westerberg I."/>
            <person name="Brannstrom I.O."/>
            <person name="Guillou S."/>
            <person name="Cros-Aarteil S."/>
            <person name="Calhoun S."/>
            <person name="Haridas S."/>
            <person name="Kuo A."/>
            <person name="Mondo S."/>
            <person name="Pangilinan J."/>
            <person name="Riley R."/>
            <person name="Labutti K."/>
            <person name="Andreopoulos B."/>
            <person name="Lipzen A."/>
            <person name="Chen C."/>
            <person name="Yanf M."/>
            <person name="Daum C."/>
            <person name="Ng V."/>
            <person name="Clum A."/>
            <person name="Ohm R."/>
            <person name="Martin F."/>
            <person name="Silar P."/>
            <person name="Natvig D."/>
            <person name="Lalanne C."/>
            <person name="Gautier V."/>
            <person name="Ament-Velasquez S.L."/>
            <person name="Kruys A."/>
            <person name="Hutchinson M.I."/>
            <person name="Powell A.J."/>
            <person name="Barry K."/>
            <person name="Miller A.N."/>
            <person name="Grigoriev I.V."/>
            <person name="Debuchy R."/>
            <person name="Gladieux P."/>
            <person name="Thoren M.H."/>
            <person name="Johannesson H."/>
        </authorList>
    </citation>
    <scope>NUCLEOTIDE SEQUENCE</scope>
    <source>
        <strain evidence="2">PSN309</strain>
    </source>
</reference>
<feature type="compositionally biased region" description="Polar residues" evidence="1">
    <location>
        <begin position="27"/>
        <end position="45"/>
    </location>
</feature>
<comment type="caution">
    <text evidence="2">The sequence shown here is derived from an EMBL/GenBank/DDBJ whole genome shotgun (WGS) entry which is preliminary data.</text>
</comment>
<protein>
    <submittedName>
        <fullName evidence="2">Uncharacterized protein</fullName>
    </submittedName>
</protein>
<feature type="compositionally biased region" description="Polar residues" evidence="1">
    <location>
        <begin position="105"/>
        <end position="119"/>
    </location>
</feature>
<organism evidence="2 3">
    <name type="scientific">Podospora australis</name>
    <dbReference type="NCBI Taxonomy" id="1536484"/>
    <lineage>
        <taxon>Eukaryota</taxon>
        <taxon>Fungi</taxon>
        <taxon>Dikarya</taxon>
        <taxon>Ascomycota</taxon>
        <taxon>Pezizomycotina</taxon>
        <taxon>Sordariomycetes</taxon>
        <taxon>Sordariomycetidae</taxon>
        <taxon>Sordariales</taxon>
        <taxon>Podosporaceae</taxon>
        <taxon>Podospora</taxon>
    </lineage>
</organism>
<feature type="compositionally biased region" description="Basic residues" evidence="1">
    <location>
        <begin position="47"/>
        <end position="62"/>
    </location>
</feature>
<feature type="region of interest" description="Disordered" evidence="1">
    <location>
        <begin position="13"/>
        <end position="120"/>
    </location>
</feature>
<reference evidence="2" key="1">
    <citation type="journal article" date="2023" name="Mol. Phylogenet. Evol.">
        <title>Genome-scale phylogeny and comparative genomics of the fungal order Sordariales.</title>
        <authorList>
            <person name="Hensen N."/>
            <person name="Bonometti L."/>
            <person name="Westerberg I."/>
            <person name="Brannstrom I.O."/>
            <person name="Guillou S."/>
            <person name="Cros-Aarteil S."/>
            <person name="Calhoun S."/>
            <person name="Haridas S."/>
            <person name="Kuo A."/>
            <person name="Mondo S."/>
            <person name="Pangilinan J."/>
            <person name="Riley R."/>
            <person name="LaButti K."/>
            <person name="Andreopoulos B."/>
            <person name="Lipzen A."/>
            <person name="Chen C."/>
            <person name="Yan M."/>
            <person name="Daum C."/>
            <person name="Ng V."/>
            <person name="Clum A."/>
            <person name="Steindorff A."/>
            <person name="Ohm R.A."/>
            <person name="Martin F."/>
            <person name="Silar P."/>
            <person name="Natvig D.O."/>
            <person name="Lalanne C."/>
            <person name="Gautier V."/>
            <person name="Ament-Velasquez S.L."/>
            <person name="Kruys A."/>
            <person name="Hutchinson M.I."/>
            <person name="Powell A.J."/>
            <person name="Barry K."/>
            <person name="Miller A.N."/>
            <person name="Grigoriev I.V."/>
            <person name="Debuchy R."/>
            <person name="Gladieux P."/>
            <person name="Hiltunen Thoren M."/>
            <person name="Johannesson H."/>
        </authorList>
    </citation>
    <scope>NUCLEOTIDE SEQUENCE</scope>
    <source>
        <strain evidence="2">PSN309</strain>
    </source>
</reference>
<evidence type="ECO:0000256" key="1">
    <source>
        <dbReference type="SAM" id="MobiDB-lite"/>
    </source>
</evidence>
<sequence length="396" mass="41472">MSAFAAAFRGLSNGKSLSASMHAPGNRQASTNNAIQESPTPQPKSQPAKKRGRDWKGVRKQPHGVQAVASPPVSSFSDASSSVVSSPVASSPVVSSPSIMPTPVRSETTSSSYVTTNPDAQRLKAEEMGRAYAREQHEQALAAEAIAQTFLSLSNEKPLSASIHAPGNPSKVSSAFSTSPVAGPSKEPSASSASTIDPQTMRAMEMGCLRAQEERQKALEAEMIAEAIRGLGNGKNLTTTTVPVVDSSEAHPPAAAPVDARILRAIEMGRLRAQEEHEKALEAEAIAKVIRGMGSGKKVADSMNAPANRKPAVSSSTPVATAGAPANLTSGLSPTMPATADDAQALRAKEMGRLRVKENYEKALRADAIAEAIRRLGNGKKLADSMRAPANRKSRR</sequence>
<feature type="region of interest" description="Disordered" evidence="1">
    <location>
        <begin position="162"/>
        <end position="195"/>
    </location>
</feature>
<dbReference type="EMBL" id="MU864692">
    <property type="protein sequence ID" value="KAK4182281.1"/>
    <property type="molecule type" value="Genomic_DNA"/>
</dbReference>
<feature type="compositionally biased region" description="Polar residues" evidence="1">
    <location>
        <begin position="170"/>
        <end position="180"/>
    </location>
</feature>
<feature type="region of interest" description="Disordered" evidence="1">
    <location>
        <begin position="300"/>
        <end position="320"/>
    </location>
</feature>
<evidence type="ECO:0000313" key="3">
    <source>
        <dbReference type="Proteomes" id="UP001302126"/>
    </source>
</evidence>
<proteinExistence type="predicted"/>
<feature type="compositionally biased region" description="Low complexity" evidence="1">
    <location>
        <begin position="67"/>
        <end position="98"/>
    </location>
</feature>
<accession>A0AAN6WJ99</accession>
<dbReference type="Proteomes" id="UP001302126">
    <property type="component" value="Unassembled WGS sequence"/>
</dbReference>